<gene>
    <name evidence="3" type="ORF">KEC57_03335</name>
</gene>
<evidence type="ECO:0000259" key="2">
    <source>
        <dbReference type="Pfam" id="PF00582"/>
    </source>
</evidence>
<comment type="caution">
    <text evidence="3">The sequence shown here is derived from an EMBL/GenBank/DDBJ whole genome shotgun (WGS) entry which is preliminary data.</text>
</comment>
<dbReference type="PANTHER" id="PTHR46268:SF15">
    <property type="entry name" value="UNIVERSAL STRESS PROTEIN HP_0031"/>
    <property type="match status" value="1"/>
</dbReference>
<dbReference type="InterPro" id="IPR006016">
    <property type="entry name" value="UspA"/>
</dbReference>
<dbReference type="Pfam" id="PF00582">
    <property type="entry name" value="Usp"/>
    <property type="match status" value="2"/>
</dbReference>
<evidence type="ECO:0000313" key="3">
    <source>
        <dbReference type="EMBL" id="MCC2031211.1"/>
    </source>
</evidence>
<dbReference type="EMBL" id="JAGTTN010000001">
    <property type="protein sequence ID" value="MCC2031211.1"/>
    <property type="molecule type" value="Genomic_DNA"/>
</dbReference>
<dbReference type="Gene3D" id="3.40.50.620">
    <property type="entry name" value="HUPs"/>
    <property type="match status" value="2"/>
</dbReference>
<reference evidence="3" key="1">
    <citation type="submission" date="2021-04" db="EMBL/GenBank/DDBJ databases">
        <title>Microbacterium tenobrionis sp. nov. and Microbacterium allomyrinae sp. nov., isolated from larvae of Tenobrio molitor and Allomyrina dichotoma, respectively.</title>
        <authorList>
            <person name="Lee S.D."/>
        </authorList>
    </citation>
    <scope>NUCLEOTIDE SEQUENCE</scope>
    <source>
        <strain evidence="3">BWT-G7</strain>
    </source>
</reference>
<feature type="domain" description="UspA" evidence="2">
    <location>
        <begin position="1"/>
        <end position="138"/>
    </location>
</feature>
<protein>
    <submittedName>
        <fullName evidence="3">Universal stress protein</fullName>
    </submittedName>
</protein>
<dbReference type="PANTHER" id="PTHR46268">
    <property type="entry name" value="STRESS RESPONSE PROTEIN NHAX"/>
    <property type="match status" value="1"/>
</dbReference>
<sequence>MSGRIVVGYTATDAGADAVALGARVAGAAGSALDLVVVLPGEDRSVITPPDAGYDRYLQEQAQTWLAEASASLPADLPHETHVRYGDSFAEGLVRAAADLGASHIVVGAANGGIRGRHRLGTVASELLHSSDVPVVLAPEGSRRVDPASGITRITAAIGTRPGADVLVEESVALAVATGAELRLLSLVSVDLPATVDTGVIRIAGAAHAGDVLAKVLAALPDGIDADVVVARGESIEDAVSHLSWEPGELAVVGSSRLAQPRRLFLGSTAAKMLHELPVPMVVVPRTRAKEGARGPATAVKEGAQQ</sequence>
<organism evidence="3 4">
    <name type="scientific">Microbacterium allomyrinae</name>
    <dbReference type="NCBI Taxonomy" id="2830666"/>
    <lineage>
        <taxon>Bacteria</taxon>
        <taxon>Bacillati</taxon>
        <taxon>Actinomycetota</taxon>
        <taxon>Actinomycetes</taxon>
        <taxon>Micrococcales</taxon>
        <taxon>Microbacteriaceae</taxon>
        <taxon>Microbacterium</taxon>
    </lineage>
</organism>
<comment type="similarity">
    <text evidence="1">Belongs to the universal stress protein A family.</text>
</comment>
<dbReference type="AlphaFoldDB" id="A0A9X1S123"/>
<dbReference type="InterPro" id="IPR014729">
    <property type="entry name" value="Rossmann-like_a/b/a_fold"/>
</dbReference>
<accession>A0A9X1S123</accession>
<dbReference type="SUPFAM" id="SSF52402">
    <property type="entry name" value="Adenine nucleotide alpha hydrolases-like"/>
    <property type="match status" value="2"/>
</dbReference>
<dbReference type="Proteomes" id="UP001139354">
    <property type="component" value="Unassembled WGS sequence"/>
</dbReference>
<evidence type="ECO:0000256" key="1">
    <source>
        <dbReference type="ARBA" id="ARBA00008791"/>
    </source>
</evidence>
<dbReference type="RefSeq" id="WP_229383087.1">
    <property type="nucleotide sequence ID" value="NZ_JAGTTN010000001.1"/>
</dbReference>
<proteinExistence type="inferred from homology"/>
<evidence type="ECO:0000313" key="4">
    <source>
        <dbReference type="Proteomes" id="UP001139354"/>
    </source>
</evidence>
<keyword evidence="4" id="KW-1185">Reference proteome</keyword>
<dbReference type="CDD" id="cd00293">
    <property type="entry name" value="USP-like"/>
    <property type="match status" value="2"/>
</dbReference>
<name>A0A9X1S123_9MICO</name>
<feature type="domain" description="UspA" evidence="2">
    <location>
        <begin position="152"/>
        <end position="285"/>
    </location>
</feature>